<keyword evidence="11" id="KW-1185">Reference proteome</keyword>
<keyword evidence="5" id="KW-0378">Hydrolase</keyword>
<reference evidence="10 11" key="1">
    <citation type="submission" date="2020-08" db="EMBL/GenBank/DDBJ databases">
        <title>Genomic Encyclopedia of Type Strains, Phase IV (KMG-IV): sequencing the most valuable type-strain genomes for metagenomic binning, comparative biology and taxonomic classification.</title>
        <authorList>
            <person name="Goeker M."/>
        </authorList>
    </citation>
    <scope>NUCLEOTIDE SEQUENCE [LARGE SCALE GENOMIC DNA]</scope>
    <source>
        <strain evidence="10 11">DSM 12252</strain>
    </source>
</reference>
<dbReference type="AlphaFoldDB" id="A0A7W7YD82"/>
<keyword evidence="6" id="KW-0106">Calcium</keyword>
<evidence type="ECO:0000259" key="9">
    <source>
        <dbReference type="Pfam" id="PF00884"/>
    </source>
</evidence>
<evidence type="ECO:0000256" key="7">
    <source>
        <dbReference type="ARBA" id="ARBA00023180"/>
    </source>
</evidence>
<evidence type="ECO:0000256" key="6">
    <source>
        <dbReference type="ARBA" id="ARBA00022837"/>
    </source>
</evidence>
<dbReference type="EMBL" id="JACHIG010000008">
    <property type="protein sequence ID" value="MBB5034013.1"/>
    <property type="molecule type" value="Genomic_DNA"/>
</dbReference>
<keyword evidence="7" id="KW-0325">Glycoprotein</keyword>
<protein>
    <submittedName>
        <fullName evidence="10">Arylsulfatase A-like enzyme</fullName>
    </submittedName>
</protein>
<dbReference type="GO" id="GO:0004065">
    <property type="term" value="F:arylsulfatase activity"/>
    <property type="evidence" value="ECO:0007669"/>
    <property type="project" value="TreeGrafter"/>
</dbReference>
<dbReference type="GO" id="GO:0046872">
    <property type="term" value="F:metal ion binding"/>
    <property type="evidence" value="ECO:0007669"/>
    <property type="project" value="UniProtKB-KW"/>
</dbReference>
<dbReference type="PANTHER" id="PTHR42693">
    <property type="entry name" value="ARYLSULFATASE FAMILY MEMBER"/>
    <property type="match status" value="1"/>
</dbReference>
<dbReference type="Gene3D" id="2.60.120.200">
    <property type="match status" value="1"/>
</dbReference>
<proteinExistence type="inferred from homology"/>
<dbReference type="FunFam" id="3.40.720.10:FF:000023">
    <property type="entry name" value="Arylsulfatase A"/>
    <property type="match status" value="1"/>
</dbReference>
<accession>A0A7W7YD82</accession>
<feature type="compositionally biased region" description="Basic and acidic residues" evidence="8">
    <location>
        <begin position="476"/>
        <end position="487"/>
    </location>
</feature>
<dbReference type="PROSITE" id="PS00149">
    <property type="entry name" value="SULFATASE_2"/>
    <property type="match status" value="1"/>
</dbReference>
<evidence type="ECO:0000256" key="5">
    <source>
        <dbReference type="ARBA" id="ARBA00022801"/>
    </source>
</evidence>
<dbReference type="Gene3D" id="3.40.720.10">
    <property type="entry name" value="Alkaline Phosphatase, subunit A"/>
    <property type="match status" value="1"/>
</dbReference>
<comment type="cofactor">
    <cofactor evidence="1">
        <name>Ca(2+)</name>
        <dbReference type="ChEBI" id="CHEBI:29108"/>
    </cofactor>
</comment>
<evidence type="ECO:0000313" key="10">
    <source>
        <dbReference type="EMBL" id="MBB5034013.1"/>
    </source>
</evidence>
<evidence type="ECO:0000256" key="8">
    <source>
        <dbReference type="SAM" id="MobiDB-lite"/>
    </source>
</evidence>
<evidence type="ECO:0000256" key="3">
    <source>
        <dbReference type="ARBA" id="ARBA00022723"/>
    </source>
</evidence>
<feature type="region of interest" description="Disordered" evidence="8">
    <location>
        <begin position="436"/>
        <end position="496"/>
    </location>
</feature>
<dbReference type="Gene3D" id="3.30.1120.10">
    <property type="match status" value="1"/>
</dbReference>
<dbReference type="InterPro" id="IPR050738">
    <property type="entry name" value="Sulfatase"/>
</dbReference>
<dbReference type="InterPro" id="IPR024607">
    <property type="entry name" value="Sulfatase_CS"/>
</dbReference>
<keyword evidence="3" id="KW-0479">Metal-binding</keyword>
<dbReference type="SUPFAM" id="SSF49899">
    <property type="entry name" value="Concanavalin A-like lectins/glucanases"/>
    <property type="match status" value="1"/>
</dbReference>
<dbReference type="InterPro" id="IPR013320">
    <property type="entry name" value="ConA-like_dom_sf"/>
</dbReference>
<dbReference type="PANTHER" id="PTHR42693:SF53">
    <property type="entry name" value="ENDO-4-O-SULFATASE"/>
    <property type="match status" value="1"/>
</dbReference>
<dbReference type="SUPFAM" id="SSF53649">
    <property type="entry name" value="Alkaline phosphatase-like"/>
    <property type="match status" value="1"/>
</dbReference>
<name>A0A7W7YD82_9BACT</name>
<dbReference type="InterPro" id="IPR000917">
    <property type="entry name" value="Sulfatase_N"/>
</dbReference>
<gene>
    <name evidence="10" type="ORF">HNQ65_003604</name>
</gene>
<dbReference type="InterPro" id="IPR017850">
    <property type="entry name" value="Alkaline_phosphatase_core_sf"/>
</dbReference>
<feature type="domain" description="Sulfatase N-terminal" evidence="9">
    <location>
        <begin position="24"/>
        <end position="331"/>
    </location>
</feature>
<keyword evidence="4" id="KW-0732">Signal</keyword>
<dbReference type="Proteomes" id="UP000590740">
    <property type="component" value="Unassembled WGS sequence"/>
</dbReference>
<evidence type="ECO:0000256" key="1">
    <source>
        <dbReference type="ARBA" id="ARBA00001913"/>
    </source>
</evidence>
<dbReference type="Pfam" id="PF00884">
    <property type="entry name" value="Sulfatase"/>
    <property type="match status" value="1"/>
</dbReference>
<sequence length="632" mass="68498">MKLLTQLCFVVVFVITVSAYSAPPNIVILFVDDLGYADIGPFGATKQKTPNLDRMAREGMKLTSFYAAPVCSVSRAQLMTGCYGARISVPGVYPPGSKNGLHPQERTIAEYLKEKGYATQIVGKWHLGDQPEFLPTKQGFDHYLGIPYSNDMQKTAKKSGQKVVPLVRDDKVVELLTEEDQSRIEERYTDEAVGFIRANQSRPFFLYFPHTAVHTPIHPGKAFQGKSQNGRFGDWVEEVDWSVGRVLDTLRELKLDENTLVVFTSDNGPWLVKGLDGGSALPLRGGKGSTWEGGVREPSLAWWPGKIAPGSVCDAVAGTIDLLPTCVKLAGGMVPTEPVIDGRDISPLLFGQTKESQREAHYYFGSYNLQAVRQGPWKLALVPQSDPKTKGVIAEDSKVNPRLYNLDQEIDERTNLADKHPEIVQKLQALATKMSEEIGGNEPKSRRPAGEVENPQLLYPSSETGGGKKVAPKGKKQPDKELAELKPGDTLTSDAAPQIAGRGFTISCTVETAEADVVLVAHGGASAGYALHLRGGHVVFTVRYGGGDAITEVVSPGVVTGSAKISARLAKDRNMTLTVNGEVVATAQAKSLVGRQPQENFCIGHDDARPVAAYHAKNRLEGKIDGLKISTE</sequence>
<evidence type="ECO:0000313" key="11">
    <source>
        <dbReference type="Proteomes" id="UP000590740"/>
    </source>
</evidence>
<dbReference type="Pfam" id="PF14707">
    <property type="entry name" value="Sulfatase_C"/>
    <property type="match status" value="1"/>
</dbReference>
<dbReference type="CDD" id="cd16026">
    <property type="entry name" value="GALNS_like"/>
    <property type="match status" value="1"/>
</dbReference>
<comment type="similarity">
    <text evidence="2">Belongs to the sulfatase family.</text>
</comment>
<evidence type="ECO:0000256" key="2">
    <source>
        <dbReference type="ARBA" id="ARBA00008779"/>
    </source>
</evidence>
<evidence type="ECO:0000256" key="4">
    <source>
        <dbReference type="ARBA" id="ARBA00022729"/>
    </source>
</evidence>
<comment type="caution">
    <text evidence="10">The sequence shown here is derived from an EMBL/GenBank/DDBJ whole genome shotgun (WGS) entry which is preliminary data.</text>
</comment>
<organism evidence="10 11">
    <name type="scientific">Prosthecobacter vanneervenii</name>
    <dbReference type="NCBI Taxonomy" id="48466"/>
    <lineage>
        <taxon>Bacteria</taxon>
        <taxon>Pseudomonadati</taxon>
        <taxon>Verrucomicrobiota</taxon>
        <taxon>Verrucomicrobiia</taxon>
        <taxon>Verrucomicrobiales</taxon>
        <taxon>Verrucomicrobiaceae</taxon>
        <taxon>Prosthecobacter</taxon>
    </lineage>
</organism>
<dbReference type="RefSeq" id="WP_184341403.1">
    <property type="nucleotide sequence ID" value="NZ_JACHIG010000008.1"/>
</dbReference>